<feature type="transmembrane region" description="Helical" evidence="1">
    <location>
        <begin position="408"/>
        <end position="426"/>
    </location>
</feature>
<proteinExistence type="predicted"/>
<protein>
    <recommendedName>
        <fullName evidence="4">Membrane protein 6-pyruvoyl-tetrahydropterin synthase-related domain-containing protein</fullName>
    </recommendedName>
</protein>
<accession>A0A2J0LFV5</accession>
<feature type="transmembrane region" description="Helical" evidence="1">
    <location>
        <begin position="501"/>
        <end position="522"/>
    </location>
</feature>
<dbReference type="EMBL" id="PFGP01000032">
    <property type="protein sequence ID" value="PIW66728.1"/>
    <property type="molecule type" value="Genomic_DNA"/>
</dbReference>
<feature type="transmembrane region" description="Helical" evidence="1">
    <location>
        <begin position="9"/>
        <end position="26"/>
    </location>
</feature>
<dbReference type="InterPro" id="IPR018580">
    <property type="entry name" value="Uncharacterised_YfhO"/>
</dbReference>
<feature type="transmembrane region" description="Helical" evidence="1">
    <location>
        <begin position="475"/>
        <end position="492"/>
    </location>
</feature>
<comment type="caution">
    <text evidence="2">The sequence shown here is derived from an EMBL/GenBank/DDBJ whole genome shotgun (WGS) entry which is preliminary data.</text>
</comment>
<dbReference type="PANTHER" id="PTHR38454">
    <property type="entry name" value="INTEGRAL MEMBRANE PROTEIN-RELATED"/>
    <property type="match status" value="1"/>
</dbReference>
<feature type="transmembrane region" description="Helical" evidence="1">
    <location>
        <begin position="98"/>
        <end position="118"/>
    </location>
</feature>
<feature type="transmembrane region" description="Helical" evidence="1">
    <location>
        <begin position="184"/>
        <end position="200"/>
    </location>
</feature>
<sequence length="821" mass="93830">MRTNKIKNIEIFIFAAAAAVFFMWFFKDALFKGQIFVERDLSRYYYPLRFFTVNCVKSGIFPLWNPYIFCGNPLFASLQSCVLYPLSFIYYIGDFTRAFNIFIVAHYFLAAFFTYIFLRQMRCSFFAAALSGFLFALSGYMTSVVNLLTTLSAVTWFPLAMLFYYKLIKSAAGNGNRFETCPHCFRYVVFLGVVFTIMFLGGEPSILYIVMGLFFCGAVYFTIEEFLEKKRFNFAYIGGMLLAAVVFLGLSAFQFLPFWEFLKTTSRNSPNFEMSTIWSLPVKDLPGMVLPFFHDIYKLFVSYWQRQSWLDNYYVGALAFIFFLTAIFFDKSKKTKAIFIFGLLGFVLSLGKDTALFEFLYRIVPGFKFMRYSVRFFFIPTFAISVLAGIGIDYYAGFIKSDPRLKKTAFFMLSAAFFASIAFLIVDARFDSCLDFIREIAVKVLFGLNMSKTYIEEAVKLPVFSEFISMDLINFRRALLLLAFFGTLFFLGSKNSARHKIFIIPALVFLAIIDVSSVNGGYSPVSDAKEFTSPSSNVGFLMKEAKSGLLFRICCSPQTARQHSYVPEPGFRKGLEASKDRLITDRMVEFGIYDVNMYGSVYNSRNVKFLNLIMGEKSENLEKLLALLNVKFVASSRQPELTGFKLVNQSQPANLYKAERFLERAFLVGNPIVIKDEYEILKRLSEGDFDPANDVILEDNENLGDRFILMPTPQHKPVPTDKAEITSYAPNKIIIEANVSGSPKFLVLSDTYYPGWKAIVDGKYQKIIRADYILRAVYLAPGSHHVEFIYSPMSFKLGIIISLLTLLIILTSVVYYNIIIK</sequence>
<feature type="transmembrane region" description="Helical" evidence="1">
    <location>
        <begin position="337"/>
        <end position="357"/>
    </location>
</feature>
<evidence type="ECO:0008006" key="4">
    <source>
        <dbReference type="Google" id="ProtNLM"/>
    </source>
</evidence>
<name>A0A2J0LFV5_9BACT</name>
<keyword evidence="1" id="KW-1133">Transmembrane helix</keyword>
<gene>
    <name evidence="2" type="ORF">COW11_01885</name>
</gene>
<organism evidence="2 3">
    <name type="scientific">Candidatus Taenaricola geysiri</name>
    <dbReference type="NCBI Taxonomy" id="1974752"/>
    <lineage>
        <taxon>Bacteria</taxon>
        <taxon>Pseudomonadati</taxon>
        <taxon>Candidatus Omnitrophota</taxon>
        <taxon>Candidatus Taenaricola</taxon>
    </lineage>
</organism>
<dbReference type="PANTHER" id="PTHR38454:SF1">
    <property type="entry name" value="INTEGRAL MEMBRANE PROTEIN"/>
    <property type="match status" value="1"/>
</dbReference>
<feature type="transmembrane region" description="Helical" evidence="1">
    <location>
        <begin position="74"/>
        <end position="92"/>
    </location>
</feature>
<dbReference type="AlphaFoldDB" id="A0A2J0LFV5"/>
<keyword evidence="1" id="KW-0472">Membrane</keyword>
<feature type="transmembrane region" description="Helical" evidence="1">
    <location>
        <begin position="377"/>
        <end position="396"/>
    </location>
</feature>
<dbReference type="Proteomes" id="UP000231267">
    <property type="component" value="Unassembled WGS sequence"/>
</dbReference>
<keyword evidence="1" id="KW-0812">Transmembrane</keyword>
<dbReference type="Pfam" id="PF09586">
    <property type="entry name" value="YfhO"/>
    <property type="match status" value="2"/>
</dbReference>
<feature type="transmembrane region" description="Helical" evidence="1">
    <location>
        <begin position="797"/>
        <end position="818"/>
    </location>
</feature>
<evidence type="ECO:0000256" key="1">
    <source>
        <dbReference type="SAM" id="Phobius"/>
    </source>
</evidence>
<feature type="transmembrane region" description="Helical" evidence="1">
    <location>
        <begin position="206"/>
        <end position="223"/>
    </location>
</feature>
<feature type="transmembrane region" description="Helical" evidence="1">
    <location>
        <begin position="147"/>
        <end position="164"/>
    </location>
</feature>
<reference evidence="2 3" key="1">
    <citation type="submission" date="2017-09" db="EMBL/GenBank/DDBJ databases">
        <title>Depth-based differentiation of microbial function through sediment-hosted aquifers and enrichment of novel symbionts in the deep terrestrial subsurface.</title>
        <authorList>
            <person name="Probst A.J."/>
            <person name="Ladd B."/>
            <person name="Jarett J.K."/>
            <person name="Geller-Mcgrath D.E."/>
            <person name="Sieber C.M."/>
            <person name="Emerson J.B."/>
            <person name="Anantharaman K."/>
            <person name="Thomas B.C."/>
            <person name="Malmstrom R."/>
            <person name="Stieglmeier M."/>
            <person name="Klingl A."/>
            <person name="Woyke T."/>
            <person name="Ryan C.M."/>
            <person name="Banfield J.F."/>
        </authorList>
    </citation>
    <scope>NUCLEOTIDE SEQUENCE [LARGE SCALE GENOMIC DNA]</scope>
    <source>
        <strain evidence="2">CG12_big_fil_rev_8_21_14_0_65_43_15</strain>
    </source>
</reference>
<feature type="transmembrane region" description="Helical" evidence="1">
    <location>
        <begin position="235"/>
        <end position="256"/>
    </location>
</feature>
<feature type="transmembrane region" description="Helical" evidence="1">
    <location>
        <begin position="313"/>
        <end position="330"/>
    </location>
</feature>
<evidence type="ECO:0000313" key="3">
    <source>
        <dbReference type="Proteomes" id="UP000231267"/>
    </source>
</evidence>
<evidence type="ECO:0000313" key="2">
    <source>
        <dbReference type="EMBL" id="PIW66728.1"/>
    </source>
</evidence>